<dbReference type="InterPro" id="IPR002659">
    <property type="entry name" value="Glyco_trans_31"/>
</dbReference>
<evidence type="ECO:0000256" key="7">
    <source>
        <dbReference type="ARBA" id="ARBA00022989"/>
    </source>
</evidence>
<keyword evidence="6" id="KW-0735">Signal-anchor</keyword>
<evidence type="ECO:0000256" key="5">
    <source>
        <dbReference type="ARBA" id="ARBA00022692"/>
    </source>
</evidence>
<name>A0A1Y2B1E4_9TREE</name>
<keyword evidence="4" id="KW-0808">Transferase</keyword>
<dbReference type="EC" id="2.4.1.-" evidence="10"/>
<dbReference type="GO" id="GO:0000139">
    <property type="term" value="C:Golgi membrane"/>
    <property type="evidence" value="ECO:0007669"/>
    <property type="project" value="UniProtKB-SubCell"/>
</dbReference>
<feature type="transmembrane region" description="Helical" evidence="10">
    <location>
        <begin position="50"/>
        <end position="70"/>
    </location>
</feature>
<sequence length="439" mass="51116">MHLPLPSLALVRRRILQYPRLASLIAIWLAISLPYLILRHIHHGKHGRWYWNYAAALHPALIYVVPSGNWGPIERPPRWVQEIYDAPWMGDWEIPELSAPVYRQGPATAAKEEHANLFNVSDPSRDLVSPVIVKIHVFSTVRSEAREKRFLIRRLSPLLNIPLPYRHLIELKFVLGHAYKPNWDVDEEMEALLTEEQETYGDLLRLNLVHGENLREGKILDWIHAVGSGNDGGREALWLFKVDDDAVLNLPVFLDTLLELDPHLPHYLGTSLNRWPAYHHHFTGMVTGFSWGLVKTLSSGIGSMTRQEIETWWDDDVLTGELMFCLPPAPHCREPNRSSLSLHHSTEESLPEYCDPRAPPPWGWLAPPPSPDPRTNLIRYDFLRRMGDEVIWFIKGDVARHSWWFKFLERYEKEWKTRIKGKMWTPPKWLERYVDRNAG</sequence>
<feature type="transmembrane region" description="Helical" evidence="10">
    <location>
        <begin position="20"/>
        <end position="38"/>
    </location>
</feature>
<comment type="caution">
    <text evidence="11">The sequence shown here is derived from an EMBL/GenBank/DDBJ whole genome shotgun (WGS) entry which is preliminary data.</text>
</comment>
<proteinExistence type="inferred from homology"/>
<evidence type="ECO:0000313" key="12">
    <source>
        <dbReference type="Proteomes" id="UP000193986"/>
    </source>
</evidence>
<keyword evidence="12" id="KW-1185">Reference proteome</keyword>
<evidence type="ECO:0000256" key="8">
    <source>
        <dbReference type="ARBA" id="ARBA00023034"/>
    </source>
</evidence>
<evidence type="ECO:0000256" key="2">
    <source>
        <dbReference type="ARBA" id="ARBA00008661"/>
    </source>
</evidence>
<evidence type="ECO:0000256" key="3">
    <source>
        <dbReference type="ARBA" id="ARBA00022676"/>
    </source>
</evidence>
<evidence type="ECO:0000256" key="1">
    <source>
        <dbReference type="ARBA" id="ARBA00004323"/>
    </source>
</evidence>
<dbReference type="STRING" id="71784.A0A1Y2B1E4"/>
<keyword evidence="7 10" id="KW-1133">Transmembrane helix</keyword>
<keyword evidence="5 10" id="KW-0812">Transmembrane</keyword>
<keyword evidence="9 10" id="KW-0472">Membrane</keyword>
<reference evidence="11 12" key="1">
    <citation type="submission" date="2016-07" db="EMBL/GenBank/DDBJ databases">
        <title>Pervasive Adenine N6-methylation of Active Genes in Fungi.</title>
        <authorList>
            <consortium name="DOE Joint Genome Institute"/>
            <person name="Mondo S.J."/>
            <person name="Dannebaum R.O."/>
            <person name="Kuo R.C."/>
            <person name="Labutti K."/>
            <person name="Haridas S."/>
            <person name="Kuo A."/>
            <person name="Salamov A."/>
            <person name="Ahrendt S.R."/>
            <person name="Lipzen A."/>
            <person name="Sullivan W."/>
            <person name="Andreopoulos W.B."/>
            <person name="Clum A."/>
            <person name="Lindquist E."/>
            <person name="Daum C."/>
            <person name="Ramamoorthy G.K."/>
            <person name="Gryganskyi A."/>
            <person name="Culley D."/>
            <person name="Magnuson J.K."/>
            <person name="James T.Y."/>
            <person name="O'Malley M.A."/>
            <person name="Stajich J.E."/>
            <person name="Spatafora J.W."/>
            <person name="Visel A."/>
            <person name="Grigoriev I.V."/>
        </authorList>
    </citation>
    <scope>NUCLEOTIDE SEQUENCE [LARGE SCALE GENOMIC DNA]</scope>
    <source>
        <strain evidence="11 12">68-887.2</strain>
    </source>
</reference>
<organism evidence="11 12">
    <name type="scientific">Naematelia encephala</name>
    <dbReference type="NCBI Taxonomy" id="71784"/>
    <lineage>
        <taxon>Eukaryota</taxon>
        <taxon>Fungi</taxon>
        <taxon>Dikarya</taxon>
        <taxon>Basidiomycota</taxon>
        <taxon>Agaricomycotina</taxon>
        <taxon>Tremellomycetes</taxon>
        <taxon>Tremellales</taxon>
        <taxon>Naemateliaceae</taxon>
        <taxon>Naematelia</taxon>
    </lineage>
</organism>
<dbReference type="PANTHER" id="PTHR11214:SF351">
    <property type="entry name" value="BETA-1,3-GALACTOSYLTRANSFERASE PVG3"/>
    <property type="match status" value="1"/>
</dbReference>
<comment type="similarity">
    <text evidence="2 10">Belongs to the glycosyltransferase 31 family.</text>
</comment>
<keyword evidence="3 10" id="KW-0328">Glycosyltransferase</keyword>
<evidence type="ECO:0000256" key="6">
    <source>
        <dbReference type="ARBA" id="ARBA00022968"/>
    </source>
</evidence>
<evidence type="ECO:0000256" key="10">
    <source>
        <dbReference type="RuleBase" id="RU363063"/>
    </source>
</evidence>
<dbReference type="GO" id="GO:0051072">
    <property type="term" value="P:4,6-pyruvylated galactose residue biosynthetic process"/>
    <property type="evidence" value="ECO:0007669"/>
    <property type="project" value="TreeGrafter"/>
</dbReference>
<evidence type="ECO:0000256" key="9">
    <source>
        <dbReference type="ARBA" id="ARBA00023136"/>
    </source>
</evidence>
<evidence type="ECO:0000256" key="4">
    <source>
        <dbReference type="ARBA" id="ARBA00022679"/>
    </source>
</evidence>
<dbReference type="InParanoid" id="A0A1Y2B1E4"/>
<dbReference type="PANTHER" id="PTHR11214">
    <property type="entry name" value="BETA-1,3-N-ACETYLGLUCOSAMINYLTRANSFERASE"/>
    <property type="match status" value="1"/>
</dbReference>
<comment type="caution">
    <text evidence="10">Lacks conserved residue(s) required for the propagation of feature annotation.</text>
</comment>
<comment type="subcellular location">
    <subcellularLocation>
        <location evidence="1 10">Golgi apparatus membrane</location>
        <topology evidence="1 10">Single-pass type II membrane protein</topology>
    </subcellularLocation>
</comment>
<accession>A0A1Y2B1E4</accession>
<protein>
    <recommendedName>
        <fullName evidence="10">Hexosyltransferase</fullName>
        <ecNumber evidence="10">2.4.1.-</ecNumber>
    </recommendedName>
</protein>
<dbReference type="Proteomes" id="UP000193986">
    <property type="component" value="Unassembled WGS sequence"/>
</dbReference>
<evidence type="ECO:0000313" key="11">
    <source>
        <dbReference type="EMBL" id="ORY27905.1"/>
    </source>
</evidence>
<gene>
    <name evidence="11" type="ORF">BCR39DRAFT_588985</name>
</gene>
<dbReference type="GO" id="GO:0016758">
    <property type="term" value="F:hexosyltransferase activity"/>
    <property type="evidence" value="ECO:0007669"/>
    <property type="project" value="InterPro"/>
</dbReference>
<dbReference type="OrthoDB" id="414175at2759"/>
<keyword evidence="8 10" id="KW-0333">Golgi apparatus</keyword>
<dbReference type="Gene3D" id="3.90.550.50">
    <property type="match status" value="1"/>
</dbReference>
<dbReference type="AlphaFoldDB" id="A0A1Y2B1E4"/>
<dbReference type="EMBL" id="MCFC01000035">
    <property type="protein sequence ID" value="ORY27905.1"/>
    <property type="molecule type" value="Genomic_DNA"/>
</dbReference>